<sequence length="248" mass="26812">MLPASTANLCVYAENASIDQPITELFQTQLKQQAAAITVKVLSTQFLGSGILLNKKGNIYTVLTNAHVLEADEPPYKIVTPDGKVYKAKVSKKANLAKYDLAILEFSTSKGYSVATIGKQPKTGDEVFVAGFPANEESAVPKLVLTTGKIALVLEKALERGYQIGYTNQLEKGMSGGALLNKQGELVGVNGMHAYPIWDTPSTYIDGTPTTETLHQQIIRLSWAVPIEKLNIKNSRSQSETGNVNLSL</sequence>
<accession>A0ABR8FK02</accession>
<dbReference type="Pfam" id="PF13365">
    <property type="entry name" value="Trypsin_2"/>
    <property type="match status" value="1"/>
</dbReference>
<organism evidence="1 2">
    <name type="scientific">Anabaena lutea FACHB-196</name>
    <dbReference type="NCBI Taxonomy" id="2692881"/>
    <lineage>
        <taxon>Bacteria</taxon>
        <taxon>Bacillati</taxon>
        <taxon>Cyanobacteriota</taxon>
        <taxon>Cyanophyceae</taxon>
        <taxon>Nostocales</taxon>
        <taxon>Nostocaceae</taxon>
        <taxon>Anabaena</taxon>
    </lineage>
</organism>
<evidence type="ECO:0000313" key="1">
    <source>
        <dbReference type="EMBL" id="MBD2570195.1"/>
    </source>
</evidence>
<dbReference type="PANTHER" id="PTHR43019:SF23">
    <property type="entry name" value="PROTEASE DO-LIKE 5, CHLOROPLASTIC"/>
    <property type="match status" value="1"/>
</dbReference>
<dbReference type="PANTHER" id="PTHR43019">
    <property type="entry name" value="SERINE ENDOPROTEASE DEGS"/>
    <property type="match status" value="1"/>
</dbReference>
<gene>
    <name evidence="1" type="ORF">H6G59_20305</name>
</gene>
<dbReference type="RefSeq" id="WP_190717721.1">
    <property type="nucleotide sequence ID" value="NZ_JACJST010000022.1"/>
</dbReference>
<dbReference type="EMBL" id="JACJST010000022">
    <property type="protein sequence ID" value="MBD2570195.1"/>
    <property type="molecule type" value="Genomic_DNA"/>
</dbReference>
<keyword evidence="2" id="KW-1185">Reference proteome</keyword>
<dbReference type="Proteomes" id="UP000640531">
    <property type="component" value="Unassembled WGS sequence"/>
</dbReference>
<dbReference type="InterPro" id="IPR009003">
    <property type="entry name" value="Peptidase_S1_PA"/>
</dbReference>
<dbReference type="InterPro" id="IPR043504">
    <property type="entry name" value="Peptidase_S1_PA_chymotrypsin"/>
</dbReference>
<dbReference type="SUPFAM" id="SSF50494">
    <property type="entry name" value="Trypsin-like serine proteases"/>
    <property type="match status" value="1"/>
</dbReference>
<comment type="caution">
    <text evidence="1">The sequence shown here is derived from an EMBL/GenBank/DDBJ whole genome shotgun (WGS) entry which is preliminary data.</text>
</comment>
<name>A0ABR8FK02_9NOST</name>
<evidence type="ECO:0000313" key="2">
    <source>
        <dbReference type="Proteomes" id="UP000640531"/>
    </source>
</evidence>
<proteinExistence type="predicted"/>
<dbReference type="Gene3D" id="2.40.10.10">
    <property type="entry name" value="Trypsin-like serine proteases"/>
    <property type="match status" value="2"/>
</dbReference>
<reference evidence="1 2" key="1">
    <citation type="journal article" date="2020" name="ISME J.">
        <title>Comparative genomics reveals insights into cyanobacterial evolution and habitat adaptation.</title>
        <authorList>
            <person name="Chen M.Y."/>
            <person name="Teng W.K."/>
            <person name="Zhao L."/>
            <person name="Hu C.X."/>
            <person name="Zhou Y.K."/>
            <person name="Han B.P."/>
            <person name="Song L.R."/>
            <person name="Shu W.S."/>
        </authorList>
    </citation>
    <scope>NUCLEOTIDE SEQUENCE [LARGE SCALE GENOMIC DNA]</scope>
    <source>
        <strain evidence="1 2">FACHB-196</strain>
    </source>
</reference>
<protein>
    <submittedName>
        <fullName evidence="1">Trypsin-like peptidase domain-containing protein</fullName>
    </submittedName>
</protein>